<dbReference type="InterPro" id="IPR037883">
    <property type="entry name" value="Knr4/Smi1-like_sf"/>
</dbReference>
<evidence type="ECO:0000313" key="3">
    <source>
        <dbReference type="Proteomes" id="UP000444174"/>
    </source>
</evidence>
<gene>
    <name evidence="2" type="ORF">GFB49_06235</name>
</gene>
<dbReference type="InterPro" id="IPR018958">
    <property type="entry name" value="Knr4/Smi1-like_dom"/>
</dbReference>
<dbReference type="Pfam" id="PF09346">
    <property type="entry name" value="SMI1_KNR4"/>
    <property type="match status" value="1"/>
</dbReference>
<evidence type="ECO:0000313" key="2">
    <source>
        <dbReference type="EMBL" id="MQQ08044.1"/>
    </source>
</evidence>
<feature type="domain" description="Knr4/Smi1-like" evidence="1">
    <location>
        <begin position="37"/>
        <end position="171"/>
    </location>
</feature>
<organism evidence="2 3">
    <name type="scientific">Tritonibacter litoralis</name>
    <dbReference type="NCBI Taxonomy" id="2662264"/>
    <lineage>
        <taxon>Bacteria</taxon>
        <taxon>Pseudomonadati</taxon>
        <taxon>Pseudomonadota</taxon>
        <taxon>Alphaproteobacteria</taxon>
        <taxon>Rhodobacterales</taxon>
        <taxon>Paracoccaceae</taxon>
        <taxon>Tritonibacter</taxon>
    </lineage>
</organism>
<evidence type="ECO:0000259" key="1">
    <source>
        <dbReference type="Pfam" id="PF09346"/>
    </source>
</evidence>
<dbReference type="Proteomes" id="UP000444174">
    <property type="component" value="Unassembled WGS sequence"/>
</dbReference>
<accession>A0A843YF00</accession>
<protein>
    <recommendedName>
        <fullName evidence="1">Knr4/Smi1-like domain-containing protein</fullName>
    </recommendedName>
</protein>
<sequence length="199" mass="22228">MRSMAQAADQETSEMTDIFIYPRRDVPLADPSERAARVAAFEQAQGQQVSEPYRSFMLRYGGGFPWPNDLPLAYPATKAAYGEDPAVLFELYDWTQVEAHAKGEIYGDATPRDVLFIGDAEGGFQIVMSLMPDTRGAIYMWPHTSYPWGLAENDASRFLPLAKDFADMLDRIIEAPDSAVGRRVWENAKQQASAVQLVL</sequence>
<reference evidence="2 3" key="1">
    <citation type="submission" date="2019-10" db="EMBL/GenBank/DDBJ databases">
        <title>Epibacterium sp. nov., isolated from seawater.</title>
        <authorList>
            <person name="Zhang X."/>
            <person name="Li N."/>
        </authorList>
    </citation>
    <scope>NUCLEOTIDE SEQUENCE [LARGE SCALE GENOMIC DNA]</scope>
    <source>
        <strain evidence="2 3">SM1979</strain>
    </source>
</reference>
<keyword evidence="3" id="KW-1185">Reference proteome</keyword>
<dbReference type="Gene3D" id="3.40.1580.10">
    <property type="entry name" value="SMI1/KNR4-like"/>
    <property type="match status" value="1"/>
</dbReference>
<dbReference type="SUPFAM" id="SSF160631">
    <property type="entry name" value="SMI1/KNR4-like"/>
    <property type="match status" value="1"/>
</dbReference>
<dbReference type="EMBL" id="WIBF01000002">
    <property type="protein sequence ID" value="MQQ08044.1"/>
    <property type="molecule type" value="Genomic_DNA"/>
</dbReference>
<comment type="caution">
    <text evidence="2">The sequence shown here is derived from an EMBL/GenBank/DDBJ whole genome shotgun (WGS) entry which is preliminary data.</text>
</comment>
<proteinExistence type="predicted"/>
<dbReference type="AlphaFoldDB" id="A0A843YF00"/>
<name>A0A843YF00_9RHOB</name>